<evidence type="ECO:0008006" key="3">
    <source>
        <dbReference type="Google" id="ProtNLM"/>
    </source>
</evidence>
<evidence type="ECO:0000313" key="2">
    <source>
        <dbReference type="Proteomes" id="UP001319060"/>
    </source>
</evidence>
<dbReference type="EMBL" id="JAFHKS010000042">
    <property type="protein sequence ID" value="MBN3544700.1"/>
    <property type="molecule type" value="Genomic_DNA"/>
</dbReference>
<dbReference type="Gene3D" id="3.90.1530.10">
    <property type="entry name" value="Conserved hypothetical protein from pyrococcus furiosus pfu- 392566-001, ParB domain"/>
    <property type="match status" value="1"/>
</dbReference>
<accession>A0ABS2ZD96</accession>
<reference evidence="1 2" key="1">
    <citation type="submission" date="2021-01" db="EMBL/GenBank/DDBJ databases">
        <title>Genome Sequencing of Type Strains.</title>
        <authorList>
            <person name="Lemaire J.F."/>
            <person name="Inderbitzin P."/>
            <person name="Collins S.B."/>
            <person name="Wespe N."/>
            <person name="Knight-Connoni V."/>
        </authorList>
    </citation>
    <scope>NUCLEOTIDE SEQUENCE [LARGE SCALE GENOMIC DNA]</scope>
    <source>
        <strain evidence="1 2">DSM 14730</strain>
    </source>
</reference>
<dbReference type="RefSeq" id="WP_188403626.1">
    <property type="nucleotide sequence ID" value="NZ_BMCE01000002.1"/>
</dbReference>
<evidence type="ECO:0000313" key="1">
    <source>
        <dbReference type="EMBL" id="MBN3544700.1"/>
    </source>
</evidence>
<gene>
    <name evidence="1" type="ORF">JYA64_05310</name>
</gene>
<sequence length="167" mass="20011">MKLNVQYIPLEKIKPNFTIKLTEHVKKLRGMMWDCMNMLVVKKDKNGGFTIISGNDRYEYLTKHTKHKYAPCIIDEYPIKTDIKYWLNRLRRAERMEKENNDWFSRDKMCPTAISIVRTFFKEDTRFKKLSHFQRLKVILLAVRYKKTVIGSMKTKVEDILEKSAVK</sequence>
<name>A0ABS2ZD96_9BACL</name>
<dbReference type="Proteomes" id="UP001319060">
    <property type="component" value="Unassembled WGS sequence"/>
</dbReference>
<protein>
    <recommendedName>
        <fullName evidence="3">ParB/Sulfiredoxin domain-containing protein</fullName>
    </recommendedName>
</protein>
<proteinExistence type="predicted"/>
<organism evidence="1 2">
    <name type="scientific">Fictibacillus barbaricus</name>
    <dbReference type="NCBI Taxonomy" id="182136"/>
    <lineage>
        <taxon>Bacteria</taxon>
        <taxon>Bacillati</taxon>
        <taxon>Bacillota</taxon>
        <taxon>Bacilli</taxon>
        <taxon>Bacillales</taxon>
        <taxon>Fictibacillaceae</taxon>
        <taxon>Fictibacillus</taxon>
    </lineage>
</organism>
<comment type="caution">
    <text evidence="1">The sequence shown here is derived from an EMBL/GenBank/DDBJ whole genome shotgun (WGS) entry which is preliminary data.</text>
</comment>
<keyword evidence="2" id="KW-1185">Reference proteome</keyword>